<sequence>MSYLAKIETLPEGARWPQLRDWMKTEPLPLFAELRAHRPVLVLPELTLVTRHSDCVDILARHDLYSVAPYAPKQGSYWMAQDDTARHWREKSIMRALLDRERIPEMRAWAEAEATRLLSESCDAVDAVRTLTRGVPIAFVQHWFGFEDADPEALLKWSYWNQMDAFWNQPFDAPAFATADEIVASREASNDEMRGYLVGLFQKKGGQLQAGGAPTDMISRLIVMARAGVLEFNAELAVLNAGGLLIGAVETTSHAAVNAARVICEDPVRLEAARAAARSGDERAFDGFVFEALRFRPAFPYFFRIAEDDTALARGTDHETAIPRGAMVLAVTHSAMFDPTAVSAPETFDPRRRLQDTFTFGYGVHECLGRAVGAALIPAIVKVLLLDATRSPCDVDYRNGPVPEAWRWQPV</sequence>
<gene>
    <name evidence="3" type="ORF">SAMN04488105_107214</name>
</gene>
<dbReference type="PANTHER" id="PTHR46696">
    <property type="entry name" value="P450, PUTATIVE (EUROFUNG)-RELATED"/>
    <property type="match status" value="1"/>
</dbReference>
<keyword evidence="2" id="KW-0408">Iron</keyword>
<keyword evidence="2" id="KW-0349">Heme</keyword>
<protein>
    <submittedName>
        <fullName evidence="3">Cytochrome P450</fullName>
    </submittedName>
</protein>
<dbReference type="Gene3D" id="1.10.630.10">
    <property type="entry name" value="Cytochrome P450"/>
    <property type="match status" value="1"/>
</dbReference>
<comment type="similarity">
    <text evidence="1 2">Belongs to the cytochrome P450 family.</text>
</comment>
<dbReference type="PANTHER" id="PTHR46696:SF1">
    <property type="entry name" value="CYTOCHROME P450 YJIB-RELATED"/>
    <property type="match status" value="1"/>
</dbReference>
<dbReference type="Proteomes" id="UP000198994">
    <property type="component" value="Unassembled WGS sequence"/>
</dbReference>
<dbReference type="OrthoDB" id="236246at2"/>
<dbReference type="PROSITE" id="PS00086">
    <property type="entry name" value="CYTOCHROME_P450"/>
    <property type="match status" value="1"/>
</dbReference>
<dbReference type="Pfam" id="PF00067">
    <property type="entry name" value="p450"/>
    <property type="match status" value="1"/>
</dbReference>
<dbReference type="InterPro" id="IPR036396">
    <property type="entry name" value="Cyt_P450_sf"/>
</dbReference>
<evidence type="ECO:0000313" key="4">
    <source>
        <dbReference type="Proteomes" id="UP000198994"/>
    </source>
</evidence>
<dbReference type="InterPro" id="IPR017972">
    <property type="entry name" value="Cyt_P450_CS"/>
</dbReference>
<keyword evidence="2" id="KW-0560">Oxidoreductase</keyword>
<dbReference type="SUPFAM" id="SSF48264">
    <property type="entry name" value="Cytochrome P450"/>
    <property type="match status" value="1"/>
</dbReference>
<accession>A0A1G7FQ58</accession>
<evidence type="ECO:0000313" key="3">
    <source>
        <dbReference type="EMBL" id="SDE77795.1"/>
    </source>
</evidence>
<keyword evidence="2" id="KW-0503">Monooxygenase</keyword>
<keyword evidence="2" id="KW-0479">Metal-binding</keyword>
<dbReference type="AlphaFoldDB" id="A0A1G7FQ58"/>
<dbReference type="STRING" id="282683.SAMN04488105_107214"/>
<dbReference type="EMBL" id="FNAV01000007">
    <property type="protein sequence ID" value="SDE77795.1"/>
    <property type="molecule type" value="Genomic_DNA"/>
</dbReference>
<dbReference type="GO" id="GO:0016705">
    <property type="term" value="F:oxidoreductase activity, acting on paired donors, with incorporation or reduction of molecular oxygen"/>
    <property type="evidence" value="ECO:0007669"/>
    <property type="project" value="InterPro"/>
</dbReference>
<dbReference type="GO" id="GO:0005506">
    <property type="term" value="F:iron ion binding"/>
    <property type="evidence" value="ECO:0007669"/>
    <property type="project" value="InterPro"/>
</dbReference>
<organism evidence="3 4">
    <name type="scientific">Salipiger thiooxidans</name>
    <dbReference type="NCBI Taxonomy" id="282683"/>
    <lineage>
        <taxon>Bacteria</taxon>
        <taxon>Pseudomonadati</taxon>
        <taxon>Pseudomonadota</taxon>
        <taxon>Alphaproteobacteria</taxon>
        <taxon>Rhodobacterales</taxon>
        <taxon>Roseobacteraceae</taxon>
        <taxon>Salipiger</taxon>
    </lineage>
</organism>
<reference evidence="4" key="1">
    <citation type="submission" date="2016-10" db="EMBL/GenBank/DDBJ databases">
        <authorList>
            <person name="Varghese N."/>
            <person name="Submissions S."/>
        </authorList>
    </citation>
    <scope>NUCLEOTIDE SEQUENCE [LARGE SCALE GENOMIC DNA]</scope>
    <source>
        <strain evidence="4">DSM 10146</strain>
    </source>
</reference>
<dbReference type="InterPro" id="IPR001128">
    <property type="entry name" value="Cyt_P450"/>
</dbReference>
<evidence type="ECO:0000256" key="1">
    <source>
        <dbReference type="ARBA" id="ARBA00010617"/>
    </source>
</evidence>
<dbReference type="GO" id="GO:0020037">
    <property type="term" value="F:heme binding"/>
    <property type="evidence" value="ECO:0007669"/>
    <property type="project" value="InterPro"/>
</dbReference>
<dbReference type="RefSeq" id="WP_089959562.1">
    <property type="nucleotide sequence ID" value="NZ_FNAV01000007.1"/>
</dbReference>
<proteinExistence type="inferred from homology"/>
<keyword evidence="4" id="KW-1185">Reference proteome</keyword>
<evidence type="ECO:0000256" key="2">
    <source>
        <dbReference type="RuleBase" id="RU000461"/>
    </source>
</evidence>
<dbReference type="GO" id="GO:0004497">
    <property type="term" value="F:monooxygenase activity"/>
    <property type="evidence" value="ECO:0007669"/>
    <property type="project" value="UniProtKB-KW"/>
</dbReference>
<name>A0A1G7FQ58_9RHOB</name>